<evidence type="ECO:0000313" key="4">
    <source>
        <dbReference type="Proteomes" id="UP000500767"/>
    </source>
</evidence>
<feature type="domain" description="Transposase IS204/IS1001/IS1096/IS1165 DDE" evidence="2">
    <location>
        <begin position="1"/>
        <end position="90"/>
    </location>
</feature>
<dbReference type="InterPro" id="IPR002560">
    <property type="entry name" value="Transposase_DDE"/>
</dbReference>
<evidence type="ECO:0000313" key="3">
    <source>
        <dbReference type="EMBL" id="QKE93721.1"/>
    </source>
</evidence>
<dbReference type="Pfam" id="PF01610">
    <property type="entry name" value="DDE_Tnp_ISL3"/>
    <property type="match status" value="1"/>
</dbReference>
<dbReference type="AlphaFoldDB" id="A0A6M8I0F8"/>
<feature type="compositionally biased region" description="Basic and acidic residues" evidence="1">
    <location>
        <begin position="149"/>
        <end position="163"/>
    </location>
</feature>
<proteinExistence type="predicted"/>
<feature type="region of interest" description="Disordered" evidence="1">
    <location>
        <begin position="135"/>
        <end position="188"/>
    </location>
</feature>
<reference evidence="3 4" key="1">
    <citation type="journal article" date="2014" name="World J. Microbiol. Biotechnol.">
        <title>Biodiversity and physiological characteristics of Antarctic and Arctic lichens-associated bacteria.</title>
        <authorList>
            <person name="Lee Y.M."/>
            <person name="Kim E.H."/>
            <person name="Lee H.K."/>
            <person name="Hong S.G."/>
        </authorList>
    </citation>
    <scope>NUCLEOTIDE SEQUENCE [LARGE SCALE GENOMIC DNA]</scope>
    <source>
        <strain evidence="3 4">PAMC 26569</strain>
        <plasmid evidence="3">unnamed4</plasmid>
    </source>
</reference>
<sequence>MDDWSWRKGSTYGTIMVDLERREVLDVLRDRSAESTASWLACHPTIEIVSRDRCGLFAQGAAQGAPQASQVANRLHLLQNLRHAIEQQLTRAPDRHLQLALQEIVVLAIRRSHPPLWAAGGDGASLSCLGGTPWPGATRVRSRQGAARRRQDAGHDRPRDRVQLAHGPEVDTAGRIPAPGDHGAEDHHAGRLRCLPGAALERWMHDGAAAARGDPPAWLHGQPDPPAAASEQLAPGPLRGGARRLRRNARWLLPAYKRPPCPRSSRQHCASNRAGC</sequence>
<dbReference type="KEGG" id="lck:HN018_26690"/>
<protein>
    <recommendedName>
        <fullName evidence="2">Transposase IS204/IS1001/IS1096/IS1165 DDE domain-containing protein</fullName>
    </recommendedName>
</protein>
<keyword evidence="4" id="KW-1185">Reference proteome</keyword>
<dbReference type="PANTHER" id="PTHR33498:SF1">
    <property type="entry name" value="TRANSPOSASE FOR INSERTION SEQUENCE ELEMENT IS1557"/>
    <property type="match status" value="1"/>
</dbReference>
<dbReference type="PANTHER" id="PTHR33498">
    <property type="entry name" value="TRANSPOSASE FOR INSERTION SEQUENCE ELEMENT IS1557"/>
    <property type="match status" value="1"/>
</dbReference>
<feature type="region of interest" description="Disordered" evidence="1">
    <location>
        <begin position="211"/>
        <end position="241"/>
    </location>
</feature>
<dbReference type="EMBL" id="CP053711">
    <property type="protein sequence ID" value="QKE93721.1"/>
    <property type="molecule type" value="Genomic_DNA"/>
</dbReference>
<geneLocation type="plasmid" evidence="3 4">
    <name>unnamed4</name>
</geneLocation>
<dbReference type="InterPro" id="IPR047951">
    <property type="entry name" value="Transpos_ISL3"/>
</dbReference>
<name>A0A6M8I0F8_9PROT</name>
<dbReference type="Proteomes" id="UP000500767">
    <property type="component" value="Plasmid unnamed4"/>
</dbReference>
<evidence type="ECO:0000256" key="1">
    <source>
        <dbReference type="SAM" id="MobiDB-lite"/>
    </source>
</evidence>
<evidence type="ECO:0000259" key="2">
    <source>
        <dbReference type="Pfam" id="PF01610"/>
    </source>
</evidence>
<organism evidence="3 4">
    <name type="scientific">Lichenicola cladoniae</name>
    <dbReference type="NCBI Taxonomy" id="1484109"/>
    <lineage>
        <taxon>Bacteria</taxon>
        <taxon>Pseudomonadati</taxon>
        <taxon>Pseudomonadota</taxon>
        <taxon>Alphaproteobacteria</taxon>
        <taxon>Acetobacterales</taxon>
        <taxon>Acetobacteraceae</taxon>
        <taxon>Lichenicola</taxon>
    </lineage>
</organism>
<accession>A0A6M8I0F8</accession>
<keyword evidence="3" id="KW-0614">Plasmid</keyword>
<gene>
    <name evidence="3" type="ORF">HN018_26690</name>
</gene>